<evidence type="ECO:0000313" key="10">
    <source>
        <dbReference type="Proteomes" id="UP000271531"/>
    </source>
</evidence>
<evidence type="ECO:0000256" key="5">
    <source>
        <dbReference type="ARBA" id="ARBA00022840"/>
    </source>
</evidence>
<keyword evidence="4" id="KW-0547">Nucleotide-binding</keyword>
<dbReference type="InterPro" id="IPR003959">
    <property type="entry name" value="ATPase_AAA_core"/>
</dbReference>
<keyword evidence="5" id="KW-0067">ATP-binding</keyword>
<evidence type="ECO:0000256" key="7">
    <source>
        <dbReference type="ARBA" id="ARBA00023052"/>
    </source>
</evidence>
<organism evidence="9 10">
    <name type="scientific">Pseudomonas amygdali pv. tabaci</name>
    <name type="common">Pseudomonas syringae pv. tabaci</name>
    <dbReference type="NCBI Taxonomy" id="322"/>
    <lineage>
        <taxon>Bacteria</taxon>
        <taxon>Pseudomonadati</taxon>
        <taxon>Pseudomonadota</taxon>
        <taxon>Gammaproteobacteria</taxon>
        <taxon>Pseudomonadales</taxon>
        <taxon>Pseudomonadaceae</taxon>
        <taxon>Pseudomonas</taxon>
        <taxon>Pseudomonas amygdali</taxon>
    </lineage>
</organism>
<evidence type="ECO:0000259" key="8">
    <source>
        <dbReference type="PROSITE" id="PS50893"/>
    </source>
</evidence>
<dbReference type="InterPro" id="IPR003439">
    <property type="entry name" value="ABC_transporter-like_ATP-bd"/>
</dbReference>
<dbReference type="SMART" id="SM00382">
    <property type="entry name" value="AAA"/>
    <property type="match status" value="1"/>
</dbReference>
<evidence type="ECO:0000256" key="3">
    <source>
        <dbReference type="ARBA" id="ARBA00022679"/>
    </source>
</evidence>
<dbReference type="GO" id="GO:0016114">
    <property type="term" value="P:terpenoid biosynthetic process"/>
    <property type="evidence" value="ECO:0007669"/>
    <property type="project" value="InterPro"/>
</dbReference>
<dbReference type="GO" id="GO:0016887">
    <property type="term" value="F:ATP hydrolysis activity"/>
    <property type="evidence" value="ECO:0007669"/>
    <property type="project" value="InterPro"/>
</dbReference>
<dbReference type="InterPro" id="IPR029061">
    <property type="entry name" value="THDP-binding"/>
</dbReference>
<dbReference type="AlphaFoldDB" id="A0A3M6GV82"/>
<dbReference type="Pfam" id="PF13292">
    <property type="entry name" value="DXP_synthase_N"/>
    <property type="match status" value="1"/>
</dbReference>
<dbReference type="Gene3D" id="3.40.50.970">
    <property type="match status" value="1"/>
</dbReference>
<dbReference type="Pfam" id="PF13304">
    <property type="entry name" value="AAA_21"/>
    <property type="match status" value="1"/>
</dbReference>
<dbReference type="PROSITE" id="PS50893">
    <property type="entry name" value="ABC_TRANSPORTER_2"/>
    <property type="match status" value="1"/>
</dbReference>
<keyword evidence="6" id="KW-0460">Magnesium</keyword>
<dbReference type="GO" id="GO:0005524">
    <property type="term" value="F:ATP binding"/>
    <property type="evidence" value="ECO:0007669"/>
    <property type="project" value="UniProtKB-KW"/>
</dbReference>
<dbReference type="PANTHER" id="PTHR43322">
    <property type="entry name" value="1-D-DEOXYXYLULOSE 5-PHOSPHATE SYNTHASE-RELATED"/>
    <property type="match status" value="1"/>
</dbReference>
<dbReference type="EMBL" id="RBVA01000598">
    <property type="protein sequence ID" value="RMV96673.1"/>
    <property type="molecule type" value="Genomic_DNA"/>
</dbReference>
<dbReference type="GO" id="GO:0019288">
    <property type="term" value="P:isopentenyl diphosphate biosynthetic process, methylerythritol 4-phosphate pathway"/>
    <property type="evidence" value="ECO:0007669"/>
    <property type="project" value="TreeGrafter"/>
</dbReference>
<accession>A0A3M6GV82</accession>
<evidence type="ECO:0000256" key="4">
    <source>
        <dbReference type="ARBA" id="ARBA00022741"/>
    </source>
</evidence>
<evidence type="ECO:0000256" key="1">
    <source>
        <dbReference type="ARBA" id="ARBA00001946"/>
    </source>
</evidence>
<sequence length="314" mass="33676">MSILKAQQLDIGYGATRIVQDLSFSPPPAQVTALIGPNGCGKSTLLKAFARILTPQSGSLSLDGKAYSQLSAKELARKVAFLPQVLPIPEGVSVRQLVAYGRSPHNSLWGRLSGADQHSVEQALQRMELETLADELRLELLYSVGQTGGHFGAGLGVIELTIALHYVFDTPDDRLVWDVGHQAYPHKILTGRRARMSTLRQKDGVAAFPRRSESEYDTFGVGHSSTSISAALGMAIASRLQGSERKSIAVIGDGALTAGMAFEALNHAPEVAANMLVILNDNDMSISRNVGGLSNYLAKILSSRTYSSMREGSK</sequence>
<dbReference type="GO" id="GO:0008661">
    <property type="term" value="F:1-deoxy-D-xylulose-5-phosphate synthase activity"/>
    <property type="evidence" value="ECO:0007669"/>
    <property type="project" value="InterPro"/>
</dbReference>
<comment type="caution">
    <text evidence="9">The sequence shown here is derived from an EMBL/GenBank/DDBJ whole genome shotgun (WGS) entry which is preliminary data.</text>
</comment>
<gene>
    <name evidence="9" type="ORF">ALP03_02204</name>
</gene>
<keyword evidence="7" id="KW-0786">Thiamine pyrophosphate</keyword>
<dbReference type="CDD" id="cd02007">
    <property type="entry name" value="TPP_DXS"/>
    <property type="match status" value="1"/>
</dbReference>
<comment type="cofactor">
    <cofactor evidence="1">
        <name>Mg(2+)</name>
        <dbReference type="ChEBI" id="CHEBI:18420"/>
    </cofactor>
</comment>
<dbReference type="GO" id="GO:0005829">
    <property type="term" value="C:cytosol"/>
    <property type="evidence" value="ECO:0007669"/>
    <property type="project" value="TreeGrafter"/>
</dbReference>
<dbReference type="InterPro" id="IPR027417">
    <property type="entry name" value="P-loop_NTPase"/>
</dbReference>
<dbReference type="PANTHER" id="PTHR43322:SF5">
    <property type="entry name" value="1-DEOXY-D-XYLULOSE-5-PHOSPHATE SYNTHASE, CHLOROPLASTIC"/>
    <property type="match status" value="1"/>
</dbReference>
<evidence type="ECO:0000313" key="9">
    <source>
        <dbReference type="EMBL" id="RMV96673.1"/>
    </source>
</evidence>
<evidence type="ECO:0000256" key="6">
    <source>
        <dbReference type="ARBA" id="ARBA00022842"/>
    </source>
</evidence>
<reference evidence="9 10" key="1">
    <citation type="submission" date="2018-08" db="EMBL/GenBank/DDBJ databases">
        <title>Recombination of ecologically and evolutionarily significant loci maintains genetic cohesion in the Pseudomonas syringae species complex.</title>
        <authorList>
            <person name="Dillon M."/>
            <person name="Thakur S."/>
            <person name="Almeida R.N.D."/>
            <person name="Weir B.S."/>
            <person name="Guttman D.S."/>
        </authorList>
    </citation>
    <scope>NUCLEOTIDE SEQUENCE [LARGE SCALE GENOMIC DNA]</scope>
    <source>
        <strain evidence="9 10">ICMP 4525</strain>
    </source>
</reference>
<proteinExistence type="predicted"/>
<comment type="subunit">
    <text evidence="2">Homodimer.</text>
</comment>
<keyword evidence="3" id="KW-0808">Transferase</keyword>
<dbReference type="SUPFAM" id="SSF52540">
    <property type="entry name" value="P-loop containing nucleoside triphosphate hydrolases"/>
    <property type="match status" value="1"/>
</dbReference>
<dbReference type="InterPro" id="IPR005477">
    <property type="entry name" value="Dxylulose-5-P_synthase"/>
</dbReference>
<dbReference type="Proteomes" id="UP000271531">
    <property type="component" value="Unassembled WGS sequence"/>
</dbReference>
<dbReference type="Gene3D" id="3.40.50.300">
    <property type="entry name" value="P-loop containing nucleotide triphosphate hydrolases"/>
    <property type="match status" value="1"/>
</dbReference>
<feature type="domain" description="ABC transporter" evidence="8">
    <location>
        <begin position="4"/>
        <end position="244"/>
    </location>
</feature>
<dbReference type="SUPFAM" id="SSF52518">
    <property type="entry name" value="Thiamin diphosphate-binding fold (THDP-binding)"/>
    <property type="match status" value="1"/>
</dbReference>
<evidence type="ECO:0000256" key="2">
    <source>
        <dbReference type="ARBA" id="ARBA00011738"/>
    </source>
</evidence>
<protein>
    <submittedName>
        <fullName evidence="9">1-deoxy-D-xylulose-5-phosphate synthase</fullName>
    </submittedName>
</protein>
<dbReference type="InterPro" id="IPR003593">
    <property type="entry name" value="AAA+_ATPase"/>
</dbReference>
<name>A0A3M6GV82_PSEAJ</name>